<dbReference type="eggNOG" id="ENOG5032E4G">
    <property type="taxonomic scope" value="Bacteria"/>
</dbReference>
<dbReference type="RefSeq" id="WP_012195190.1">
    <property type="nucleotide sequence ID" value="NC_009976.1"/>
</dbReference>
<dbReference type="KEGG" id="pmj:P9211_06371"/>
<name>A9B9Q6_PROM4</name>
<proteinExistence type="predicted"/>
<dbReference type="AlphaFoldDB" id="A9B9Q6"/>
<dbReference type="EMBL" id="CP000878">
    <property type="protein sequence ID" value="ABX08568.1"/>
    <property type="molecule type" value="Genomic_DNA"/>
</dbReference>
<gene>
    <name evidence="1" type="ordered locus">P9211_06371</name>
</gene>
<dbReference type="STRING" id="93059.P9211_06371"/>
<dbReference type="HOGENOM" id="CLU_198323_0_0_3"/>
<sequence>MTKFTDDQMLAAIAQKGIVKDSYVKIQEACQALQEGTGCPDEDIDDLLRFLVGRWQ</sequence>
<evidence type="ECO:0000313" key="1">
    <source>
        <dbReference type="EMBL" id="ABX08568.1"/>
    </source>
</evidence>
<evidence type="ECO:0000313" key="2">
    <source>
        <dbReference type="Proteomes" id="UP000000788"/>
    </source>
</evidence>
<organism evidence="1 2">
    <name type="scientific">Prochlorococcus marinus (strain MIT 9211)</name>
    <dbReference type="NCBI Taxonomy" id="93059"/>
    <lineage>
        <taxon>Bacteria</taxon>
        <taxon>Bacillati</taxon>
        <taxon>Cyanobacteriota</taxon>
        <taxon>Cyanophyceae</taxon>
        <taxon>Synechococcales</taxon>
        <taxon>Prochlorococcaceae</taxon>
        <taxon>Prochlorococcus</taxon>
    </lineage>
</organism>
<accession>A9B9Q6</accession>
<dbReference type="OrthoDB" id="9964195at2"/>
<dbReference type="Proteomes" id="UP000000788">
    <property type="component" value="Chromosome"/>
</dbReference>
<reference evidence="1 2" key="1">
    <citation type="journal article" date="2007" name="PLoS Genet.">
        <title>Patterns and implications of gene gain and loss in the evolution of Prochlorococcus.</title>
        <authorList>
            <person name="Kettler G.C."/>
            <person name="Martiny A.C."/>
            <person name="Huang K."/>
            <person name="Zucker J."/>
            <person name="Coleman M.L."/>
            <person name="Rodrigue S."/>
            <person name="Chen F."/>
            <person name="Lapidus A."/>
            <person name="Ferriera S."/>
            <person name="Johnson J."/>
            <person name="Steglich C."/>
            <person name="Church G.M."/>
            <person name="Richardson P."/>
            <person name="Chisholm S.W."/>
        </authorList>
    </citation>
    <scope>NUCLEOTIDE SEQUENCE [LARGE SCALE GENOMIC DNA]</scope>
    <source>
        <strain evidence="2">MIT 9211</strain>
    </source>
</reference>
<keyword evidence="2" id="KW-1185">Reference proteome</keyword>
<protein>
    <submittedName>
        <fullName evidence="1">Uncharacterized protein</fullName>
    </submittedName>
</protein>